<evidence type="ECO:0000313" key="1">
    <source>
        <dbReference type="EnsemblMetazoa" id="SMAR004727-PA"/>
    </source>
</evidence>
<protein>
    <recommendedName>
        <fullName evidence="3">Tc1-like transposase DDE domain-containing protein</fullName>
    </recommendedName>
</protein>
<keyword evidence="2" id="KW-1185">Reference proteome</keyword>
<evidence type="ECO:0000313" key="2">
    <source>
        <dbReference type="Proteomes" id="UP000014500"/>
    </source>
</evidence>
<reference evidence="1" key="2">
    <citation type="submission" date="2015-02" db="UniProtKB">
        <authorList>
            <consortium name="EnsemblMetazoa"/>
        </authorList>
    </citation>
    <scope>IDENTIFICATION</scope>
</reference>
<dbReference type="PANTHER" id="PTHR23022:SF135">
    <property type="entry name" value="SI:DKEY-77F5.3"/>
    <property type="match status" value="1"/>
</dbReference>
<dbReference type="InterPro" id="IPR052338">
    <property type="entry name" value="Transposase_5"/>
</dbReference>
<accession>T1IUA6</accession>
<dbReference type="GO" id="GO:0003676">
    <property type="term" value="F:nucleic acid binding"/>
    <property type="evidence" value="ECO:0007669"/>
    <property type="project" value="InterPro"/>
</dbReference>
<sequence length="158" mass="18437">MKKKRLSWAREHQTWTTEQWKKVIFSNESRFCLFNDGCQKVVRHKGEQFHPACVSSQVKFPPSVMVYGSMCTYGVGSLCFIHRNVNSQYYCEIMADHLIPTAKFYFTDNQFIYQQDGAPCHRAKNSMAWFEEQIITVLKCLEIVLTLIQSNQHGANEK</sequence>
<dbReference type="OMA" id="YCEIMAD"/>
<organism evidence="1 2">
    <name type="scientific">Strigamia maritima</name>
    <name type="common">European centipede</name>
    <name type="synonym">Geophilus maritimus</name>
    <dbReference type="NCBI Taxonomy" id="126957"/>
    <lineage>
        <taxon>Eukaryota</taxon>
        <taxon>Metazoa</taxon>
        <taxon>Ecdysozoa</taxon>
        <taxon>Arthropoda</taxon>
        <taxon>Myriapoda</taxon>
        <taxon>Chilopoda</taxon>
        <taxon>Pleurostigmophora</taxon>
        <taxon>Geophilomorpha</taxon>
        <taxon>Linotaeniidae</taxon>
        <taxon>Strigamia</taxon>
    </lineage>
</organism>
<dbReference type="Gene3D" id="3.30.420.10">
    <property type="entry name" value="Ribonuclease H-like superfamily/Ribonuclease H"/>
    <property type="match status" value="1"/>
</dbReference>
<reference evidence="2" key="1">
    <citation type="submission" date="2011-05" db="EMBL/GenBank/DDBJ databases">
        <authorList>
            <person name="Richards S.R."/>
            <person name="Qu J."/>
            <person name="Jiang H."/>
            <person name="Jhangiani S.N."/>
            <person name="Agravi P."/>
            <person name="Goodspeed R."/>
            <person name="Gross S."/>
            <person name="Mandapat C."/>
            <person name="Jackson L."/>
            <person name="Mathew T."/>
            <person name="Pu L."/>
            <person name="Thornton R."/>
            <person name="Saada N."/>
            <person name="Wilczek-Boney K.B."/>
            <person name="Lee S."/>
            <person name="Kovar C."/>
            <person name="Wu Y."/>
            <person name="Scherer S.E."/>
            <person name="Worley K.C."/>
            <person name="Muzny D.M."/>
            <person name="Gibbs R."/>
        </authorList>
    </citation>
    <scope>NUCLEOTIDE SEQUENCE</scope>
    <source>
        <strain evidence="2">Brora</strain>
    </source>
</reference>
<dbReference type="AlphaFoldDB" id="T1IUA6"/>
<name>T1IUA6_STRMM</name>
<dbReference type="InterPro" id="IPR036397">
    <property type="entry name" value="RNaseH_sf"/>
</dbReference>
<dbReference type="Proteomes" id="UP000014500">
    <property type="component" value="Unassembled WGS sequence"/>
</dbReference>
<dbReference type="EMBL" id="JH431525">
    <property type="status" value="NOT_ANNOTATED_CDS"/>
    <property type="molecule type" value="Genomic_DNA"/>
</dbReference>
<dbReference type="PhylomeDB" id="T1IUA6"/>
<evidence type="ECO:0008006" key="3">
    <source>
        <dbReference type="Google" id="ProtNLM"/>
    </source>
</evidence>
<dbReference type="STRING" id="126957.T1IUA6"/>
<dbReference type="HOGENOM" id="CLU_1954041_0_0_1"/>
<dbReference type="EnsemblMetazoa" id="SMAR004727-RA">
    <property type="protein sequence ID" value="SMAR004727-PA"/>
    <property type="gene ID" value="SMAR004727"/>
</dbReference>
<proteinExistence type="predicted"/>
<dbReference type="PANTHER" id="PTHR23022">
    <property type="entry name" value="TRANSPOSABLE ELEMENT-RELATED"/>
    <property type="match status" value="1"/>
</dbReference>